<name>E8PS64_YERPE</name>
<geneLocation type="plasmid" evidence="1">
    <name>pJARS35</name>
</geneLocation>
<proteinExistence type="predicted"/>
<dbReference type="EMBL" id="CP002179">
    <property type="protein sequence ID" value="ADW66864.1"/>
    <property type="molecule type" value="Genomic_DNA"/>
</dbReference>
<sequence>MLRIIMLFSFLILSGCGEETKSVDWWGEHSTEAEAKKVECEKSGSDSQNCKNVKQALFLKSQKEAQPLTFE</sequence>
<dbReference type="NCBIfam" id="NF033894">
    <property type="entry name" value="Eex_IncN"/>
    <property type="match status" value="1"/>
</dbReference>
<keyword evidence="1" id="KW-0614">Plasmid</keyword>
<evidence type="ECO:0008006" key="2">
    <source>
        <dbReference type="Google" id="ProtNLM"/>
    </source>
</evidence>
<reference evidence="1" key="1">
    <citation type="journal article" date="2012" name="PLoS ONE">
        <title>Novel Plasmids and Resistance Phenotypes in Yersinia pestis: Unique Plasmid Inventory of Strain Java 9 Mediates High Levels of Arsenic Resistance.</title>
        <authorList>
            <person name="Eppinger M."/>
            <person name="Radnedge L."/>
            <person name="Andersen G."/>
            <person name="Vietri N."/>
            <person name="Severson G."/>
            <person name="Mou S."/>
            <person name="Ravel J."/>
            <person name="Worsham P.L."/>
        </authorList>
    </citation>
    <scope>NUCLEOTIDE SEQUENCE [LARGE SCALE GENOMIC DNA]</scope>
    <source>
        <strain evidence="1">Java 9</strain>
        <plasmid evidence="1">pJARS35</plasmid>
    </source>
</reference>
<accession>E8PS64</accession>
<dbReference type="InterPro" id="IPR047937">
    <property type="entry name" value="Eex_IncN-like"/>
</dbReference>
<dbReference type="AlphaFoldDB" id="E8PS64"/>
<dbReference type="PROSITE" id="PS51257">
    <property type="entry name" value="PROKAR_LIPOPROTEIN"/>
    <property type="match status" value="1"/>
</dbReference>
<protein>
    <recommendedName>
        <fullName evidence="2">Lipoprotein</fullName>
    </recommendedName>
</protein>
<gene>
    <name evidence="1" type="ORF">YPJ_pJARS3510</name>
</gene>
<organism evidence="1">
    <name type="scientific">Yersinia pestis Java 9</name>
    <dbReference type="NCBI Taxonomy" id="880632"/>
    <lineage>
        <taxon>Bacteria</taxon>
        <taxon>Pseudomonadati</taxon>
        <taxon>Pseudomonadota</taxon>
        <taxon>Gammaproteobacteria</taxon>
        <taxon>Enterobacterales</taxon>
        <taxon>Yersiniaceae</taxon>
        <taxon>Yersinia</taxon>
    </lineage>
</organism>
<evidence type="ECO:0000313" key="1">
    <source>
        <dbReference type="EMBL" id="ADW66864.1"/>
    </source>
</evidence>